<comment type="caution">
    <text evidence="2">The sequence shown here is derived from an EMBL/GenBank/DDBJ whole genome shotgun (WGS) entry which is preliminary data.</text>
</comment>
<evidence type="ECO:0000313" key="3">
    <source>
        <dbReference type="Proteomes" id="UP001499909"/>
    </source>
</evidence>
<evidence type="ECO:0000256" key="1">
    <source>
        <dbReference type="SAM" id="SignalP"/>
    </source>
</evidence>
<dbReference type="Proteomes" id="UP001499909">
    <property type="component" value="Unassembled WGS sequence"/>
</dbReference>
<feature type="signal peptide" evidence="1">
    <location>
        <begin position="1"/>
        <end position="23"/>
    </location>
</feature>
<organism evidence="2 3">
    <name type="scientific">Hymenobacter algoricola</name>
    <dbReference type="NCBI Taxonomy" id="486267"/>
    <lineage>
        <taxon>Bacteria</taxon>
        <taxon>Pseudomonadati</taxon>
        <taxon>Bacteroidota</taxon>
        <taxon>Cytophagia</taxon>
        <taxon>Cytophagales</taxon>
        <taxon>Hymenobacteraceae</taxon>
        <taxon>Hymenobacter</taxon>
    </lineage>
</organism>
<proteinExistence type="predicted"/>
<protein>
    <recommendedName>
        <fullName evidence="4">Outer membrane protein beta-barrel domain-containing protein</fullName>
    </recommendedName>
</protein>
<keyword evidence="1" id="KW-0732">Signal</keyword>
<gene>
    <name evidence="2" type="ORF">GCM10022406_16200</name>
</gene>
<dbReference type="EMBL" id="BAABDH010000026">
    <property type="protein sequence ID" value="GAA3931952.1"/>
    <property type="molecule type" value="Genomic_DNA"/>
</dbReference>
<evidence type="ECO:0000313" key="2">
    <source>
        <dbReference type="EMBL" id="GAA3931952.1"/>
    </source>
</evidence>
<keyword evidence="3" id="KW-1185">Reference proteome</keyword>
<sequence length="213" mass="22675">MKNLLFTAALAVILLGHAATATAQKAESKIPVYAEIGLGLNKTLYFGDTRAKLNQALGGSAKPGTGNNILAGFYVAPQKWRGLGVGSRISGSFGAPVEGDFGDDYIFNCYNLALAAKYYVLSREFGRGLYVRGSAGFGQLTTKRFDEETNFYRHQYALGTSFMGGIGYTVPLKGFSLGLETEFETASRSGTVDGLGDTTFRSGQVGVNVILGF</sequence>
<feature type="chain" id="PRO_5047083791" description="Outer membrane protein beta-barrel domain-containing protein" evidence="1">
    <location>
        <begin position="24"/>
        <end position="213"/>
    </location>
</feature>
<accession>A0ABP7MXK0</accession>
<dbReference type="RefSeq" id="WP_345112440.1">
    <property type="nucleotide sequence ID" value="NZ_BAABDH010000026.1"/>
</dbReference>
<reference evidence="3" key="1">
    <citation type="journal article" date="2019" name="Int. J. Syst. Evol. Microbiol.">
        <title>The Global Catalogue of Microorganisms (GCM) 10K type strain sequencing project: providing services to taxonomists for standard genome sequencing and annotation.</title>
        <authorList>
            <consortium name="The Broad Institute Genomics Platform"/>
            <consortium name="The Broad Institute Genome Sequencing Center for Infectious Disease"/>
            <person name="Wu L."/>
            <person name="Ma J."/>
        </authorList>
    </citation>
    <scope>NUCLEOTIDE SEQUENCE [LARGE SCALE GENOMIC DNA]</scope>
    <source>
        <strain evidence="3">JCM 17214</strain>
    </source>
</reference>
<name>A0ABP7MXK0_9BACT</name>
<evidence type="ECO:0008006" key="4">
    <source>
        <dbReference type="Google" id="ProtNLM"/>
    </source>
</evidence>